<organism evidence="3 4">
    <name type="scientific">Nostocoides jenkinsii Ben 74</name>
    <dbReference type="NCBI Taxonomy" id="1193518"/>
    <lineage>
        <taxon>Bacteria</taxon>
        <taxon>Bacillati</taxon>
        <taxon>Actinomycetota</taxon>
        <taxon>Actinomycetes</taxon>
        <taxon>Micrococcales</taxon>
        <taxon>Intrasporangiaceae</taxon>
        <taxon>Nostocoides</taxon>
    </lineage>
</organism>
<name>A0A077MB20_9MICO</name>
<evidence type="ECO:0000313" key="3">
    <source>
        <dbReference type="EMBL" id="CCI53050.1"/>
    </source>
</evidence>
<dbReference type="OrthoDB" id="668782at2"/>
<dbReference type="STRING" id="1193518.BN13_30002"/>
<dbReference type="Pfam" id="PF03795">
    <property type="entry name" value="YCII"/>
    <property type="match status" value="1"/>
</dbReference>
<dbReference type="EMBL" id="CAJC01000139">
    <property type="protein sequence ID" value="CCI53050.1"/>
    <property type="molecule type" value="Genomic_DNA"/>
</dbReference>
<sequence>MPQYILAVWHTDDYPSLPEDELMAAFERVDDFNAKLEETGAWVFACGLPHPSTARMVYARGDDVTVKDGPASSSHEFLGGFWVVEAEDDEAAEALAIEGAQACGNAVEIRRLQGT</sequence>
<dbReference type="PANTHER" id="PTHR35174:SF3">
    <property type="entry name" value="BLL7171 PROTEIN"/>
    <property type="match status" value="1"/>
</dbReference>
<accession>A0A077MB20</accession>
<comment type="caution">
    <text evidence="3">The sequence shown here is derived from an EMBL/GenBank/DDBJ whole genome shotgun (WGS) entry which is preliminary data.</text>
</comment>
<dbReference type="InterPro" id="IPR011008">
    <property type="entry name" value="Dimeric_a/b-barrel"/>
</dbReference>
<dbReference type="RefSeq" id="WP_048543581.1">
    <property type="nucleotide sequence ID" value="NZ_HF571038.1"/>
</dbReference>
<evidence type="ECO:0000256" key="1">
    <source>
        <dbReference type="ARBA" id="ARBA00007689"/>
    </source>
</evidence>
<proteinExistence type="inferred from homology"/>
<dbReference type="SUPFAM" id="SSF54909">
    <property type="entry name" value="Dimeric alpha+beta barrel"/>
    <property type="match status" value="1"/>
</dbReference>
<dbReference type="AlphaFoldDB" id="A0A077MB20"/>
<feature type="domain" description="YCII-related" evidence="2">
    <location>
        <begin position="12"/>
        <end position="98"/>
    </location>
</feature>
<keyword evidence="4" id="KW-1185">Reference proteome</keyword>
<protein>
    <submittedName>
        <fullName evidence="3">YCII-related</fullName>
    </submittedName>
</protein>
<reference evidence="3 4" key="1">
    <citation type="journal article" date="2013" name="ISME J.">
        <title>A metabolic model for members of the genus Tetrasphaera involved in enhanced biological phosphorus removal.</title>
        <authorList>
            <person name="Kristiansen R."/>
            <person name="Nguyen H.T.T."/>
            <person name="Saunders A.M."/>
            <person name="Nielsen J.L."/>
            <person name="Wimmer R."/>
            <person name="Le V.Q."/>
            <person name="McIlroy S.J."/>
            <person name="Petrovski S."/>
            <person name="Seviour R.J."/>
            <person name="Calteau A."/>
            <person name="Nielsen K.L."/>
            <person name="Nielsen P.H."/>
        </authorList>
    </citation>
    <scope>NUCLEOTIDE SEQUENCE [LARGE SCALE GENOMIC DNA]</scope>
    <source>
        <strain evidence="3 4">Ben 74</strain>
    </source>
</reference>
<evidence type="ECO:0000259" key="2">
    <source>
        <dbReference type="Pfam" id="PF03795"/>
    </source>
</evidence>
<dbReference type="Proteomes" id="UP000035720">
    <property type="component" value="Unassembled WGS sequence"/>
</dbReference>
<evidence type="ECO:0000313" key="4">
    <source>
        <dbReference type="Proteomes" id="UP000035720"/>
    </source>
</evidence>
<dbReference type="PANTHER" id="PTHR35174">
    <property type="entry name" value="BLL7171 PROTEIN-RELATED"/>
    <property type="match status" value="1"/>
</dbReference>
<dbReference type="InterPro" id="IPR005545">
    <property type="entry name" value="YCII"/>
</dbReference>
<comment type="similarity">
    <text evidence="1">Belongs to the YciI family.</text>
</comment>
<dbReference type="Gene3D" id="3.30.70.1060">
    <property type="entry name" value="Dimeric alpha+beta barrel"/>
    <property type="match status" value="1"/>
</dbReference>
<gene>
    <name evidence="3" type="ORF">BN13_30002</name>
</gene>